<gene>
    <name evidence="4" type="primary">dnak1</name>
    <name evidence="4" type="ORF">ELAC_0630</name>
</gene>
<name>A0A0H5DQV5_9BACT</name>
<dbReference type="CDD" id="cd10170">
    <property type="entry name" value="ASKHA_NBD_HSP70"/>
    <property type="match status" value="1"/>
</dbReference>
<dbReference type="Gene3D" id="3.30.420.40">
    <property type="match status" value="2"/>
</dbReference>
<dbReference type="OrthoDB" id="499700at2"/>
<protein>
    <submittedName>
        <fullName evidence="4">Chaperone protein DnaK</fullName>
    </submittedName>
</protein>
<dbReference type="GO" id="GO:0140662">
    <property type="term" value="F:ATP-dependent protein folding chaperone"/>
    <property type="evidence" value="ECO:0007669"/>
    <property type="project" value="InterPro"/>
</dbReference>
<evidence type="ECO:0000313" key="4">
    <source>
        <dbReference type="EMBL" id="CRX37984.1"/>
    </source>
</evidence>
<dbReference type="RefSeq" id="WP_098037843.1">
    <property type="nucleotide sequence ID" value="NZ_CWGJ01000011.1"/>
</dbReference>
<keyword evidence="3" id="KW-0067">ATP-binding</keyword>
<dbReference type="AlphaFoldDB" id="A0A0H5DQV5"/>
<dbReference type="SUPFAM" id="SSF53067">
    <property type="entry name" value="Actin-like ATPase domain"/>
    <property type="match status" value="2"/>
</dbReference>
<keyword evidence="2" id="KW-0547">Nucleotide-binding</keyword>
<dbReference type="InterPro" id="IPR018181">
    <property type="entry name" value="Heat_shock_70_CS"/>
</dbReference>
<comment type="similarity">
    <text evidence="1">Belongs to the heat shock protein 70 family.</text>
</comment>
<dbReference type="PANTHER" id="PTHR42749:SF1">
    <property type="entry name" value="CELL SHAPE-DETERMINING PROTEIN MREB"/>
    <property type="match status" value="1"/>
</dbReference>
<dbReference type="Pfam" id="PF00012">
    <property type="entry name" value="HSP70"/>
    <property type="match status" value="1"/>
</dbReference>
<evidence type="ECO:0000256" key="2">
    <source>
        <dbReference type="ARBA" id="ARBA00022741"/>
    </source>
</evidence>
<evidence type="ECO:0000256" key="1">
    <source>
        <dbReference type="ARBA" id="ARBA00007381"/>
    </source>
</evidence>
<accession>A0A0H5DQV5</accession>
<organism evidence="4 5">
    <name type="scientific">Estrella lausannensis</name>
    <dbReference type="NCBI Taxonomy" id="483423"/>
    <lineage>
        <taxon>Bacteria</taxon>
        <taxon>Pseudomonadati</taxon>
        <taxon>Chlamydiota</taxon>
        <taxon>Chlamydiia</taxon>
        <taxon>Parachlamydiales</taxon>
        <taxon>Candidatus Criblamydiaceae</taxon>
        <taxon>Estrella</taxon>
    </lineage>
</organism>
<evidence type="ECO:0000256" key="3">
    <source>
        <dbReference type="ARBA" id="ARBA00022840"/>
    </source>
</evidence>
<dbReference type="InterPro" id="IPR013126">
    <property type="entry name" value="Hsp_70_fam"/>
</dbReference>
<reference evidence="5" key="1">
    <citation type="submission" date="2015-06" db="EMBL/GenBank/DDBJ databases">
        <authorList>
            <person name="Bertelli C."/>
        </authorList>
    </citation>
    <scope>NUCLEOTIDE SEQUENCE [LARGE SCALE GENOMIC DNA]</scope>
    <source>
        <strain evidence="5">CRIB-30</strain>
    </source>
</reference>
<dbReference type="PROSITE" id="PS00297">
    <property type="entry name" value="HSP70_1"/>
    <property type="match status" value="1"/>
</dbReference>
<dbReference type="GO" id="GO:0005524">
    <property type="term" value="F:ATP binding"/>
    <property type="evidence" value="ECO:0007669"/>
    <property type="project" value="UniProtKB-KW"/>
</dbReference>
<dbReference type="InterPro" id="IPR043129">
    <property type="entry name" value="ATPase_NBD"/>
</dbReference>
<dbReference type="PANTHER" id="PTHR42749">
    <property type="entry name" value="CELL SHAPE-DETERMINING PROTEIN MREB"/>
    <property type="match status" value="1"/>
</dbReference>
<evidence type="ECO:0000313" key="5">
    <source>
        <dbReference type="Proteomes" id="UP000220251"/>
    </source>
</evidence>
<keyword evidence="5" id="KW-1185">Reference proteome</keyword>
<sequence>MQKMRYIIGIDLGTTNCTMAYAERESDPIAVKQFAIPQMTAPGVKEELFSLPSFIYFPLEEEEGQLEVVSEEGSRFVIGAYAKSRGEEVPDRLVASSKSWLCQSSVDRRAKNLPFNSKDPSRKASPLEASARLLRHLKEAWDSKMDAPFNEQKILITVPASFDPSARQLVQEAAELAGYPEAVFLEEPQAAFYAWLGAQGDAWRSQLKVGDDILVVDIGGGTTDFSLIKVEDREGALELTRSQVGPHLLLGGDNIDLSLAYLAKDKLEALGHSIDSWQLTALKHAARRAKEELLAEGSKKKSADLSIMGRGSKLIGGSLKAKIEKEEALALILDGFCPIIPSSEKALADKRAGFQEAGLPYVSDPRITAQLSKFLTNGDDITTPAFILFNGGTMKASALQDRILETLANWAREKSKPAPQALPGHDLDHAVSIGAVYYGFSKEGKAVRIKSGLSRSYFIGVEEPMPAVPGRKPPVRALCIAPIGMEEGTETMLEREEFQLAIGEIASFRFFSLDKKTIPQGELATGLWVSKPESTLTELHSIETVLPREEGDSPFVFVKLKVRYTELGVLELFCRSEAGREWKLEFDLRKQEADSLV</sequence>
<dbReference type="Proteomes" id="UP000220251">
    <property type="component" value="Unassembled WGS sequence"/>
</dbReference>
<proteinExistence type="inferred from homology"/>
<dbReference type="PRINTS" id="PR00301">
    <property type="entry name" value="HEATSHOCK70"/>
</dbReference>
<dbReference type="EMBL" id="CWGJ01000011">
    <property type="protein sequence ID" value="CRX37984.1"/>
    <property type="molecule type" value="Genomic_DNA"/>
</dbReference>
<dbReference type="PROSITE" id="PS00329">
    <property type="entry name" value="HSP70_2"/>
    <property type="match status" value="1"/>
</dbReference>